<proteinExistence type="predicted"/>
<evidence type="ECO:0000313" key="2">
    <source>
        <dbReference type="Proteomes" id="UP000247978"/>
    </source>
</evidence>
<keyword evidence="2" id="KW-1185">Reference proteome</keyword>
<reference evidence="1 2" key="1">
    <citation type="submission" date="2018-05" db="EMBL/GenBank/DDBJ databases">
        <title>Genomic Encyclopedia of Type Strains, Phase IV (KMG-IV): sequencing the most valuable type-strain genomes for metagenomic binning, comparative biology and taxonomic classification.</title>
        <authorList>
            <person name="Goeker M."/>
        </authorList>
    </citation>
    <scope>NUCLEOTIDE SEQUENCE [LARGE SCALE GENOMIC DNA]</scope>
    <source>
        <strain evidence="1 2">DSM 28556</strain>
    </source>
</reference>
<sequence length="84" mass="9520">MKILHIKVNGIVSDDIKSKIKENVKENLSEGLLITDETLTVEVLEVDDIGAEIINIDSHVIVEKINKQVTKQQKSHEAIERNFQ</sequence>
<name>A0A2V3W3Y8_9BACI</name>
<comment type="caution">
    <text evidence="1">The sequence shown here is derived from an EMBL/GenBank/DDBJ whole genome shotgun (WGS) entry which is preliminary data.</text>
</comment>
<gene>
    <name evidence="1" type="ORF">DFR56_103318</name>
</gene>
<protein>
    <submittedName>
        <fullName evidence="1">Uncharacterized protein</fullName>
    </submittedName>
</protein>
<dbReference type="AlphaFoldDB" id="A0A2V3W3Y8"/>
<dbReference type="EMBL" id="QJJQ01000003">
    <property type="protein sequence ID" value="PXW88812.1"/>
    <property type="molecule type" value="Genomic_DNA"/>
</dbReference>
<dbReference type="RefSeq" id="WP_110394633.1">
    <property type="nucleotide sequence ID" value="NZ_JBHUHB010000001.1"/>
</dbReference>
<organism evidence="1 2">
    <name type="scientific">Pseudogracilibacillus auburnensis</name>
    <dbReference type="NCBI Taxonomy" id="1494959"/>
    <lineage>
        <taxon>Bacteria</taxon>
        <taxon>Bacillati</taxon>
        <taxon>Bacillota</taxon>
        <taxon>Bacilli</taxon>
        <taxon>Bacillales</taxon>
        <taxon>Bacillaceae</taxon>
        <taxon>Pseudogracilibacillus</taxon>
    </lineage>
</organism>
<dbReference type="Proteomes" id="UP000247978">
    <property type="component" value="Unassembled WGS sequence"/>
</dbReference>
<evidence type="ECO:0000313" key="1">
    <source>
        <dbReference type="EMBL" id="PXW88812.1"/>
    </source>
</evidence>
<accession>A0A2V3W3Y8</accession>